<dbReference type="Proteomes" id="UP000028741">
    <property type="component" value="Segment"/>
</dbReference>
<organism evidence="1 2">
    <name type="scientific">Dickeya phage RC-2014</name>
    <dbReference type="NCBI Taxonomy" id="1477406"/>
    <lineage>
        <taxon>Viruses</taxon>
        <taxon>Duplodnaviria</taxon>
        <taxon>Heunggongvirae</taxon>
        <taxon>Uroviricota</taxon>
        <taxon>Caudoviricetes</taxon>
        <taxon>Pantevenvirales</taxon>
        <taxon>Ackermannviridae</taxon>
        <taxon>Aglimvirinae</taxon>
        <taxon>Limestonevirus</taxon>
        <taxon>Limestonevirus RC2014</taxon>
    </lineage>
</organism>
<accession>A0A075E0X3</accession>
<dbReference type="RefSeq" id="YP_009102963.1">
    <property type="nucleotide sequence ID" value="NC_025452.1"/>
</dbReference>
<reference evidence="1 2" key="1">
    <citation type="journal article" date="2014" name="Arch. Virol.">
        <title>Complete genome sequence of a broad-host-range lytic Dickeya spp. bacteriophage ?D5.</title>
        <authorList>
            <person name="Czajkowski R."/>
            <person name="Ozymko Z."/>
            <person name="Zwirowski S."/>
            <person name="Lojkowska E."/>
        </authorList>
    </citation>
    <scope>NUCLEOTIDE SEQUENCE [LARGE SCALE GENOMIC DNA]</scope>
</reference>
<name>A0A075E0X3_9CAUD</name>
<protein>
    <submittedName>
        <fullName evidence="1">Putative tailspike protein</fullName>
    </submittedName>
</protein>
<dbReference type="Gene3D" id="3.30.2020.50">
    <property type="match status" value="1"/>
</dbReference>
<evidence type="ECO:0000313" key="2">
    <source>
        <dbReference type="Proteomes" id="UP000028741"/>
    </source>
</evidence>
<keyword evidence="2" id="KW-1185">Reference proteome</keyword>
<dbReference type="GeneID" id="22113451"/>
<proteinExistence type="predicted"/>
<dbReference type="KEGG" id="vg:22113451"/>
<gene>
    <name evidence="1" type="ORF">DA66_0123</name>
</gene>
<evidence type="ECO:0000313" key="1">
    <source>
        <dbReference type="EMBL" id="AHZ60139.1"/>
    </source>
</evidence>
<dbReference type="EMBL" id="KJ716335">
    <property type="protein sequence ID" value="AHZ60139.1"/>
    <property type="molecule type" value="Genomic_DNA"/>
</dbReference>
<sequence length="958" mass="103187">MTRNVESIFGAVVTAPHQIPYTYTATGGETFISLPFYPVTGFVTINGGVQVPVDNYEIDGNTINLGRTLEPEDVVYCLFDKILSPEDYADGIRIYKFQAVGTETSFIPDFAAYGVQTLYIDGKFQVPDINYSYSSTTGAVSFLTGSPAADVWVVAEMSVKQPNISPLFDRTIQEIARTYNIGESQVVMSTNLSTSLDTKTHIYDVDQQKVWGIPSGYLPSGAKVVELSGNTLTYDVSGSQATVTLVPAFNGSEDLAQRVKPALFTKLKSVTFTTGAIVNQNEALLHSDGMYYVNTGTSFPVIVAPASAPTASWVAVGLLNRYDISDSRAWYAPSSTVDNTVPLKLFMSLMTSLKTKATMVGDVLVSSCIEFDTDLDQSSARIFVSPDSDTTVSGGGGAVFRCKDVDTVVLTGQSFATSNIGQLSHVQLSGAAFSNTTVGVEGEGDTNRAYFRGTFDTYTQAADLYVMDGGTTGNHPETEALFKFNDTAKFTIRPLRAGRLIRGGVYVLSAPLSGSRSLRTCIAIERNNTCLMGGYFDPQSTGLVAESYTQLSYVTDCSVLGVSVPNEAVSSNYAILCYATNRIYVQHCHAPSGWALVDGNFMRNTVVEDSSGATIGCHAMAWNFTVNRCTLTPIIVNSKYQGGISLTGGGLLKVKDIVYTYMGGDRSLDHPVSTRGDYGQSWEGDIDISGVVIRYAAIPTSGQGLAIVYANGADFGATDLTRTNVYLGGKRLSIQNVEIQILNASWTASQIVINPAWFQTTYTQTVQYPLEYVVKDFEVTLSGLPTNVFTMDPRFPLLVSDPSAVQSTCRIHFSNVRWPNNSIMFVGAAASTTYRVTALLTIEEGKSPLYINLLALPANSVATIRRCTIGNLALGNANSAGEYRLERNVVTGTNFGGSGGGADKAYYYENHINTTNAVAVGSVAKYCHGNTAIFGGSITGRSIDEWYSYRDPAVFRTA</sequence>